<evidence type="ECO:0000313" key="4">
    <source>
        <dbReference type="EMBL" id="CAA0843101.1"/>
    </source>
</evidence>
<name>A0A9N7RU38_STRHE</name>
<dbReference type="EMBL" id="CACSLK010034598">
    <property type="protein sequence ID" value="CAA0843101.1"/>
    <property type="molecule type" value="Genomic_DNA"/>
</dbReference>
<feature type="domain" description="Reverse transcriptase zinc-binding" evidence="3">
    <location>
        <begin position="72"/>
        <end position="160"/>
    </location>
</feature>
<feature type="region of interest" description="Disordered" evidence="1">
    <location>
        <begin position="289"/>
        <end position="315"/>
    </location>
</feature>
<protein>
    <recommendedName>
        <fullName evidence="3">Reverse transcriptase zinc-binding domain-containing protein</fullName>
    </recommendedName>
</protein>
<sequence>APLSSTRPVTHLTFMQVKDLWTGGLWDRDKMEDILGEGGGFSSLEIDQIRQILILEGGLDGMRWRLTSLGAFSTSSAWGDVRLGNRTNLLFGAIWIDLLTPTISVFLWRLILRRIPIDTVMQARGFSFPFRCHCCVETGTFEIETFTDLFLESEIVRRVWEHYARYTHIPLPTTDNFFELLSFFSHRTDNRHVGFLIPCLIIWGTWTERNNAKHRDIIFSCAHIILQVDRHLSLLTAQGRLTTRDWTGCTPPHRWRPPPSFPIQHPRPRTVASRALLLLHARALARAPFAPPLPTRESPHVASPNPTPSRTPGIGLPRARLSRLSTALGPIGASSPIARLLHTPPATVLFASCSRAPCVAPSTPTLIRSRSSPASPHASRTVLNARLRPICCASPQAPTYQPFAHSCASRTDAHLLYFSPLLLLDLPILTLTSVSFPSSSRLSLSPRIMKFSFRTRPSSSFSSGNSPGSSFINLTLLLDLPNSI</sequence>
<keyword evidence="5" id="KW-1185">Reference proteome</keyword>
<feature type="non-terminal residue" evidence="4">
    <location>
        <position position="484"/>
    </location>
</feature>
<evidence type="ECO:0000256" key="2">
    <source>
        <dbReference type="SAM" id="Phobius"/>
    </source>
</evidence>
<proteinExistence type="predicted"/>
<feature type="transmembrane region" description="Helical" evidence="2">
    <location>
        <begin position="89"/>
        <end position="112"/>
    </location>
</feature>
<dbReference type="OrthoDB" id="914170at2759"/>
<evidence type="ECO:0000313" key="5">
    <source>
        <dbReference type="Proteomes" id="UP001153555"/>
    </source>
</evidence>
<keyword evidence="2" id="KW-1133">Transmembrane helix</keyword>
<keyword evidence="2" id="KW-0472">Membrane</keyword>
<dbReference type="Pfam" id="PF13966">
    <property type="entry name" value="zf-RVT"/>
    <property type="match status" value="1"/>
</dbReference>
<dbReference type="InterPro" id="IPR026960">
    <property type="entry name" value="RVT-Znf"/>
</dbReference>
<gene>
    <name evidence="4" type="ORF">SHERM_08955</name>
</gene>
<dbReference type="Proteomes" id="UP001153555">
    <property type="component" value="Unassembled WGS sequence"/>
</dbReference>
<reference evidence="4" key="1">
    <citation type="submission" date="2019-12" db="EMBL/GenBank/DDBJ databases">
        <authorList>
            <person name="Scholes J."/>
        </authorList>
    </citation>
    <scope>NUCLEOTIDE SEQUENCE</scope>
</reference>
<dbReference type="AlphaFoldDB" id="A0A9N7RU38"/>
<accession>A0A9N7RU38</accession>
<evidence type="ECO:0000256" key="1">
    <source>
        <dbReference type="SAM" id="MobiDB-lite"/>
    </source>
</evidence>
<organism evidence="4 5">
    <name type="scientific">Striga hermonthica</name>
    <name type="common">Purple witchweed</name>
    <name type="synonym">Buchnera hermonthica</name>
    <dbReference type="NCBI Taxonomy" id="68872"/>
    <lineage>
        <taxon>Eukaryota</taxon>
        <taxon>Viridiplantae</taxon>
        <taxon>Streptophyta</taxon>
        <taxon>Embryophyta</taxon>
        <taxon>Tracheophyta</taxon>
        <taxon>Spermatophyta</taxon>
        <taxon>Magnoliopsida</taxon>
        <taxon>eudicotyledons</taxon>
        <taxon>Gunneridae</taxon>
        <taxon>Pentapetalae</taxon>
        <taxon>asterids</taxon>
        <taxon>lamiids</taxon>
        <taxon>Lamiales</taxon>
        <taxon>Orobanchaceae</taxon>
        <taxon>Buchnereae</taxon>
        <taxon>Striga</taxon>
    </lineage>
</organism>
<comment type="caution">
    <text evidence="4">The sequence shown here is derived from an EMBL/GenBank/DDBJ whole genome shotgun (WGS) entry which is preliminary data.</text>
</comment>
<keyword evidence="2" id="KW-0812">Transmembrane</keyword>
<feature type="non-terminal residue" evidence="4">
    <location>
        <position position="1"/>
    </location>
</feature>
<evidence type="ECO:0000259" key="3">
    <source>
        <dbReference type="Pfam" id="PF13966"/>
    </source>
</evidence>